<accession>A0ABP5Z806</accession>
<dbReference type="PANTHER" id="PTHR43056">
    <property type="entry name" value="PEPTIDASE S9 PROLYL OLIGOPEPTIDASE"/>
    <property type="match status" value="1"/>
</dbReference>
<dbReference type="Pfam" id="PF00326">
    <property type="entry name" value="Peptidase_S9"/>
    <property type="match status" value="1"/>
</dbReference>
<comment type="caution">
    <text evidence="3">The sequence shown here is derived from an EMBL/GenBank/DDBJ whole genome shotgun (WGS) entry which is preliminary data.</text>
</comment>
<reference evidence="4" key="1">
    <citation type="journal article" date="2019" name="Int. J. Syst. Evol. Microbiol.">
        <title>The Global Catalogue of Microorganisms (GCM) 10K type strain sequencing project: providing services to taxonomists for standard genome sequencing and annotation.</title>
        <authorList>
            <consortium name="The Broad Institute Genomics Platform"/>
            <consortium name="The Broad Institute Genome Sequencing Center for Infectious Disease"/>
            <person name="Wu L."/>
            <person name="Ma J."/>
        </authorList>
    </citation>
    <scope>NUCLEOTIDE SEQUENCE [LARGE SCALE GENOMIC DNA]</scope>
    <source>
        <strain evidence="4">JCM 6307</strain>
    </source>
</reference>
<proteinExistence type="predicted"/>
<feature type="domain" description="Peptidase S9 prolyl oligopeptidase catalytic" evidence="2">
    <location>
        <begin position="478"/>
        <end position="687"/>
    </location>
</feature>
<dbReference type="InterPro" id="IPR029058">
    <property type="entry name" value="AB_hydrolase_fold"/>
</dbReference>
<dbReference type="SUPFAM" id="SSF82171">
    <property type="entry name" value="DPP6 N-terminal domain-like"/>
    <property type="match status" value="1"/>
</dbReference>
<dbReference type="RefSeq" id="WP_344383623.1">
    <property type="nucleotide sequence ID" value="NZ_BAAATA010000015.1"/>
</dbReference>
<dbReference type="InterPro" id="IPR001375">
    <property type="entry name" value="Peptidase_S9_cat"/>
</dbReference>
<dbReference type="InterPro" id="IPR050585">
    <property type="entry name" value="Xaa-Pro_dipeptidyl-ppase/CocE"/>
</dbReference>
<dbReference type="Proteomes" id="UP001501358">
    <property type="component" value="Unassembled WGS sequence"/>
</dbReference>
<evidence type="ECO:0000313" key="3">
    <source>
        <dbReference type="EMBL" id="GAA2491265.1"/>
    </source>
</evidence>
<dbReference type="Gene3D" id="3.40.50.1820">
    <property type="entry name" value="alpha/beta hydrolase"/>
    <property type="match status" value="1"/>
</dbReference>
<evidence type="ECO:0000259" key="2">
    <source>
        <dbReference type="Pfam" id="PF00326"/>
    </source>
</evidence>
<feature type="region of interest" description="Disordered" evidence="1">
    <location>
        <begin position="248"/>
        <end position="275"/>
    </location>
</feature>
<feature type="compositionally biased region" description="Gly residues" evidence="1">
    <location>
        <begin position="87"/>
        <end position="103"/>
    </location>
</feature>
<keyword evidence="4" id="KW-1185">Reference proteome</keyword>
<evidence type="ECO:0000313" key="4">
    <source>
        <dbReference type="Proteomes" id="UP001501358"/>
    </source>
</evidence>
<name>A0ABP5Z806_9ACTN</name>
<dbReference type="PANTHER" id="PTHR43056:SF5">
    <property type="entry name" value="PEPTIDASE S9 PROLYL OLIGOPEPTIDASE CATALYTIC DOMAIN-CONTAINING PROTEIN"/>
    <property type="match status" value="1"/>
</dbReference>
<protein>
    <submittedName>
        <fullName evidence="3">Prolyl oligopeptidase family serine peptidase</fullName>
    </submittedName>
</protein>
<feature type="region of interest" description="Disordered" evidence="1">
    <location>
        <begin position="81"/>
        <end position="103"/>
    </location>
</feature>
<organism evidence="3 4">
    <name type="scientific">Streptomyces thermolineatus</name>
    <dbReference type="NCBI Taxonomy" id="44033"/>
    <lineage>
        <taxon>Bacteria</taxon>
        <taxon>Bacillati</taxon>
        <taxon>Actinomycetota</taxon>
        <taxon>Actinomycetes</taxon>
        <taxon>Kitasatosporales</taxon>
        <taxon>Streptomycetaceae</taxon>
        <taxon>Streptomyces</taxon>
    </lineage>
</organism>
<gene>
    <name evidence="3" type="ORF">GCM10010406_29200</name>
</gene>
<dbReference type="EMBL" id="BAAATA010000015">
    <property type="protein sequence ID" value="GAA2491265.1"/>
    <property type="molecule type" value="Genomic_DNA"/>
</dbReference>
<dbReference type="SUPFAM" id="SSF53474">
    <property type="entry name" value="alpha/beta-Hydrolases"/>
    <property type="match status" value="1"/>
</dbReference>
<sequence length="700" mass="74205">MSVEAPYGTWTSPVDARLAAGHAGAPEFIGTVGDEVWWTEPRPDEGGRRTLVRRRADGTTASALPAPWNVRSRVIEYGGTPWAGVPGSEGRGGNGSRDGGGGGPLVVFTDFADQRLHRFEPDSAAGPRPLTPLSPAGGGLRWADPVIVPERDEVWCVLEEFTGDAPTDVRRLLAAVPLDGSAADDRTAVRELGDDGHRFVTGPRISPDGRRVAWIAWDHPRMPWEATALKLADLAEDGTFTAVRTVLGGTAPDTAGGGEPGSQGAPGEWRSQGARGESVVQVEWAPDGSLLAVTDRTGWWNLHRVDPATGRVEELCPRREEFGGALWRIGLRWFAVLPDGRAAVLHGRGGMGLSLLDPGTGEPTAVAGPWTEWSPTLAVRGGRVFGAAASARRSHEVVEVCADTGRTRVVGSPHRDAVDPAHLPEPVVRTFTGPGGREVHAQLYPPRNPGFTAPPGELPPYVVWAHGGPTDRAPVVLDLEIAYFTGRGIGVVEVNYGGSTGYGREYRERLRENWGVVDVEDCAAVARALADDGTADPARLAIRGGSAGGWTVMASLTGPSTAGLYACGTARYPVLDLHGWANGGTHDFESRYLDSLVGPLPGAADRYHDRSPANRADRLVRPFLLLQGLDDAICPPAQCEHLLEAVAGRGVPHAYLSFAGEGHGFRRAETLQAALEAELGLYAQVMGFTAPGVPPLDLTV</sequence>
<evidence type="ECO:0000256" key="1">
    <source>
        <dbReference type="SAM" id="MobiDB-lite"/>
    </source>
</evidence>